<dbReference type="PROSITE" id="PS51186">
    <property type="entry name" value="GNAT"/>
    <property type="match status" value="1"/>
</dbReference>
<protein>
    <submittedName>
        <fullName evidence="2">GCN5-related N-acetyltransferase</fullName>
    </submittedName>
</protein>
<evidence type="ECO:0000313" key="2">
    <source>
        <dbReference type="EMBL" id="ACU76410.1"/>
    </source>
</evidence>
<dbReference type="Pfam" id="PF13302">
    <property type="entry name" value="Acetyltransf_3"/>
    <property type="match status" value="1"/>
</dbReference>
<evidence type="ECO:0000259" key="1">
    <source>
        <dbReference type="PROSITE" id="PS51186"/>
    </source>
</evidence>
<dbReference type="KEGG" id="cai:Caci_7586"/>
<dbReference type="InterPro" id="IPR016181">
    <property type="entry name" value="Acyl_CoA_acyltransferase"/>
</dbReference>
<keyword evidence="2" id="KW-0808">Transferase</keyword>
<dbReference type="AlphaFoldDB" id="C7QBB9"/>
<proteinExistence type="predicted"/>
<dbReference type="InParanoid" id="C7QBB9"/>
<dbReference type="HOGENOM" id="CLU_013985_3_4_11"/>
<dbReference type="SUPFAM" id="SSF55729">
    <property type="entry name" value="Acyl-CoA N-acyltransferases (Nat)"/>
    <property type="match status" value="1"/>
</dbReference>
<dbReference type="RefSeq" id="WP_015796135.1">
    <property type="nucleotide sequence ID" value="NC_013131.1"/>
</dbReference>
<name>C7QBB9_CATAD</name>
<dbReference type="STRING" id="479433.Caci_7586"/>
<feature type="domain" description="N-acetyltransferase" evidence="1">
    <location>
        <begin position="35"/>
        <end position="201"/>
    </location>
</feature>
<dbReference type="EMBL" id="CP001700">
    <property type="protein sequence ID" value="ACU76410.1"/>
    <property type="molecule type" value="Genomic_DNA"/>
</dbReference>
<dbReference type="Proteomes" id="UP000000851">
    <property type="component" value="Chromosome"/>
</dbReference>
<organism evidence="2 3">
    <name type="scientific">Catenulispora acidiphila (strain DSM 44928 / JCM 14897 / NBRC 102108 / NRRL B-24433 / ID139908)</name>
    <dbReference type="NCBI Taxonomy" id="479433"/>
    <lineage>
        <taxon>Bacteria</taxon>
        <taxon>Bacillati</taxon>
        <taxon>Actinomycetota</taxon>
        <taxon>Actinomycetes</taxon>
        <taxon>Catenulisporales</taxon>
        <taxon>Catenulisporaceae</taxon>
        <taxon>Catenulispora</taxon>
    </lineage>
</organism>
<keyword evidence="3" id="KW-1185">Reference proteome</keyword>
<dbReference type="eggNOG" id="COG1670">
    <property type="taxonomic scope" value="Bacteria"/>
</dbReference>
<evidence type="ECO:0000313" key="3">
    <source>
        <dbReference type="Proteomes" id="UP000000851"/>
    </source>
</evidence>
<reference evidence="2 3" key="1">
    <citation type="journal article" date="2009" name="Stand. Genomic Sci.">
        <title>Complete genome sequence of Catenulispora acidiphila type strain (ID 139908).</title>
        <authorList>
            <person name="Copeland A."/>
            <person name="Lapidus A."/>
            <person name="Glavina Del Rio T."/>
            <person name="Nolan M."/>
            <person name="Lucas S."/>
            <person name="Chen F."/>
            <person name="Tice H."/>
            <person name="Cheng J.F."/>
            <person name="Bruce D."/>
            <person name="Goodwin L."/>
            <person name="Pitluck S."/>
            <person name="Mikhailova N."/>
            <person name="Pati A."/>
            <person name="Ivanova N."/>
            <person name="Mavromatis K."/>
            <person name="Chen A."/>
            <person name="Palaniappan K."/>
            <person name="Chain P."/>
            <person name="Land M."/>
            <person name="Hauser L."/>
            <person name="Chang Y.J."/>
            <person name="Jeffries C.D."/>
            <person name="Chertkov O."/>
            <person name="Brettin T."/>
            <person name="Detter J.C."/>
            <person name="Han C."/>
            <person name="Ali Z."/>
            <person name="Tindall B.J."/>
            <person name="Goker M."/>
            <person name="Bristow J."/>
            <person name="Eisen J.A."/>
            <person name="Markowitz V."/>
            <person name="Hugenholtz P."/>
            <person name="Kyrpides N.C."/>
            <person name="Klenk H.P."/>
        </authorList>
    </citation>
    <scope>NUCLEOTIDE SEQUENCE [LARGE SCALE GENOMIC DNA]</scope>
    <source>
        <strain evidence="3">DSM 44928 / JCM 14897 / NBRC 102108 / NRRL B-24433 / ID139908</strain>
    </source>
</reference>
<dbReference type="InterPro" id="IPR051531">
    <property type="entry name" value="N-acetyltransferase"/>
</dbReference>
<dbReference type="Gene3D" id="3.40.630.30">
    <property type="match status" value="1"/>
</dbReference>
<sequence length="215" mass="24059">MDIPQTRERPEPVPVPDFVLAAPPLPEGPLQTPRLLLRPWREEEIAAVCAICQDPDVQRWTTVPSPYQLKDAEWFVREHAPKGFRSGDEATFGVFVKETGQIAGAVGLAGITTLVVNRGVRTAEVGYWANPETRGNGYITEAVREVVRWAFEDVKLGRVVWQAFDGNEASRRVIEKVGFTIVGRQRASHAHRGVPKDMWLADILPGELRWSATLR</sequence>
<dbReference type="PANTHER" id="PTHR43792">
    <property type="entry name" value="GNAT FAMILY, PUTATIVE (AFU_ORTHOLOGUE AFUA_3G00765)-RELATED-RELATED"/>
    <property type="match status" value="1"/>
</dbReference>
<accession>C7QBB9</accession>
<dbReference type="InterPro" id="IPR000182">
    <property type="entry name" value="GNAT_dom"/>
</dbReference>
<dbReference type="GO" id="GO:0016747">
    <property type="term" value="F:acyltransferase activity, transferring groups other than amino-acyl groups"/>
    <property type="evidence" value="ECO:0007669"/>
    <property type="project" value="InterPro"/>
</dbReference>
<gene>
    <name evidence="2" type="ordered locus">Caci_7586</name>
</gene>